<dbReference type="AlphaFoldDB" id="A0A6J8ELL2"/>
<organism evidence="1 2">
    <name type="scientific">Mytilus coruscus</name>
    <name type="common">Sea mussel</name>
    <dbReference type="NCBI Taxonomy" id="42192"/>
    <lineage>
        <taxon>Eukaryota</taxon>
        <taxon>Metazoa</taxon>
        <taxon>Spiralia</taxon>
        <taxon>Lophotrochozoa</taxon>
        <taxon>Mollusca</taxon>
        <taxon>Bivalvia</taxon>
        <taxon>Autobranchia</taxon>
        <taxon>Pteriomorphia</taxon>
        <taxon>Mytilida</taxon>
        <taxon>Mytiloidea</taxon>
        <taxon>Mytilidae</taxon>
        <taxon>Mytilinae</taxon>
        <taxon>Mytilus</taxon>
    </lineage>
</organism>
<dbReference type="EMBL" id="CACVKT020009162">
    <property type="protein sequence ID" value="CAC5420642.1"/>
    <property type="molecule type" value="Genomic_DNA"/>
</dbReference>
<reference evidence="1 2" key="1">
    <citation type="submission" date="2020-06" db="EMBL/GenBank/DDBJ databases">
        <authorList>
            <person name="Li R."/>
            <person name="Bekaert M."/>
        </authorList>
    </citation>
    <scope>NUCLEOTIDE SEQUENCE [LARGE SCALE GENOMIC DNA]</scope>
    <source>
        <strain evidence="2">wild</strain>
    </source>
</reference>
<evidence type="ECO:0000313" key="2">
    <source>
        <dbReference type="Proteomes" id="UP000507470"/>
    </source>
</evidence>
<protein>
    <submittedName>
        <fullName evidence="1">Uncharacterized protein</fullName>
    </submittedName>
</protein>
<accession>A0A6J8ELL2</accession>
<dbReference type="OrthoDB" id="6629108at2759"/>
<proteinExistence type="predicted"/>
<gene>
    <name evidence="1" type="ORF">MCOR_52855</name>
</gene>
<keyword evidence="2" id="KW-1185">Reference proteome</keyword>
<sequence length="154" mass="18173">MLDSLLELEDKNPKAYWDIINKFKYSDKDISDQSSNIPSDEWYNNFDKLLNVDCSNEQDDFPSRYNVLLDYDINMQEVLKAIKSLKNNTSVGFDCISNEMLKHSSFHPKLVIKIFDDEDNISPLRTGKNKYKNLEHSRHYKIYLIPKQQCENVI</sequence>
<dbReference type="Proteomes" id="UP000507470">
    <property type="component" value="Unassembled WGS sequence"/>
</dbReference>
<evidence type="ECO:0000313" key="1">
    <source>
        <dbReference type="EMBL" id="CAC5420642.1"/>
    </source>
</evidence>
<name>A0A6J8ELL2_MYTCO</name>